<feature type="transmembrane region" description="Helical" evidence="7">
    <location>
        <begin position="261"/>
        <end position="282"/>
    </location>
</feature>
<keyword evidence="6 7" id="KW-0472">Membrane</keyword>
<sequence>MTANTHVHAHTGSVRKQRYTGKKRTWTPTKVVSTVLLILSTIVFIFPFYWIMTGAFKIQTVATAIPPEWFPLQPTLSNWLELFKNPIWRWTLNSFIITIVEMIAVCLVSSTAGYVLAKKLFPGRRIIFTLFIAAMALPKQVILVPLFTMLADFGWVNTYYGLILPAIGWPFGVFLMKQFAQTIPGELMEAAKMDGCSEIRLFSTIILPLLKPALGALAIFTFIASWNDYFSQLIMIRSTTMMTLPLGVSMMTTQSEFMTNYGVLMAGAALASVPMIAIFLVFQKAFTQGITMGAVKG</sequence>
<keyword evidence="10" id="KW-1185">Reference proteome</keyword>
<reference evidence="9 10" key="1">
    <citation type="submission" date="2023-03" db="EMBL/GenBank/DDBJ databases">
        <title>Bacillus Genome Sequencing.</title>
        <authorList>
            <person name="Dunlap C."/>
        </authorList>
    </citation>
    <scope>NUCLEOTIDE SEQUENCE [LARGE SCALE GENOMIC DNA]</scope>
    <source>
        <strain evidence="9 10">NRS-1351</strain>
    </source>
</reference>
<comment type="subcellular location">
    <subcellularLocation>
        <location evidence="1 7">Cell membrane</location>
        <topology evidence="1 7">Multi-pass membrane protein</topology>
    </subcellularLocation>
</comment>
<feature type="transmembrane region" description="Helical" evidence="7">
    <location>
        <begin position="126"/>
        <end position="147"/>
    </location>
</feature>
<feature type="domain" description="ABC transmembrane type-1" evidence="8">
    <location>
        <begin position="91"/>
        <end position="282"/>
    </location>
</feature>
<feature type="transmembrane region" description="Helical" evidence="7">
    <location>
        <begin position="159"/>
        <end position="180"/>
    </location>
</feature>
<keyword evidence="5 7" id="KW-1133">Transmembrane helix</keyword>
<dbReference type="EMBL" id="JAROBY010000033">
    <property type="protein sequence ID" value="MEB4796170.1"/>
    <property type="molecule type" value="Genomic_DNA"/>
</dbReference>
<dbReference type="RefSeq" id="WP_127450064.1">
    <property type="nucleotide sequence ID" value="NZ_JAROBY010000033.1"/>
</dbReference>
<evidence type="ECO:0000313" key="10">
    <source>
        <dbReference type="Proteomes" id="UP001355653"/>
    </source>
</evidence>
<dbReference type="SUPFAM" id="SSF161098">
    <property type="entry name" value="MetI-like"/>
    <property type="match status" value="1"/>
</dbReference>
<dbReference type="Gene3D" id="1.10.3720.10">
    <property type="entry name" value="MetI-like"/>
    <property type="match status" value="1"/>
</dbReference>
<evidence type="ECO:0000313" key="9">
    <source>
        <dbReference type="EMBL" id="MEB4796170.1"/>
    </source>
</evidence>
<comment type="similarity">
    <text evidence="7">Belongs to the binding-protein-dependent transport system permease family.</text>
</comment>
<comment type="caution">
    <text evidence="9">The sequence shown here is derived from an EMBL/GenBank/DDBJ whole genome shotgun (WGS) entry which is preliminary data.</text>
</comment>
<evidence type="ECO:0000256" key="7">
    <source>
        <dbReference type="RuleBase" id="RU363032"/>
    </source>
</evidence>
<evidence type="ECO:0000259" key="8">
    <source>
        <dbReference type="PROSITE" id="PS50928"/>
    </source>
</evidence>
<gene>
    <name evidence="9" type="ORF">P5G65_19895</name>
</gene>
<dbReference type="PANTHER" id="PTHR43744">
    <property type="entry name" value="ABC TRANSPORTER PERMEASE PROTEIN MG189-RELATED-RELATED"/>
    <property type="match status" value="1"/>
</dbReference>
<proteinExistence type="inferred from homology"/>
<keyword evidence="2 7" id="KW-0813">Transport</keyword>
<keyword evidence="4 7" id="KW-0812">Transmembrane</keyword>
<name>A0ABU6DEK3_9BACL</name>
<evidence type="ECO:0000256" key="2">
    <source>
        <dbReference type="ARBA" id="ARBA00022448"/>
    </source>
</evidence>
<dbReference type="InterPro" id="IPR035906">
    <property type="entry name" value="MetI-like_sf"/>
</dbReference>
<dbReference type="Pfam" id="PF00528">
    <property type="entry name" value="BPD_transp_1"/>
    <property type="match status" value="1"/>
</dbReference>
<dbReference type="PROSITE" id="PS50928">
    <property type="entry name" value="ABC_TM1"/>
    <property type="match status" value="1"/>
</dbReference>
<evidence type="ECO:0000256" key="4">
    <source>
        <dbReference type="ARBA" id="ARBA00022692"/>
    </source>
</evidence>
<accession>A0ABU6DEK3</accession>
<evidence type="ECO:0000256" key="5">
    <source>
        <dbReference type="ARBA" id="ARBA00022989"/>
    </source>
</evidence>
<feature type="transmembrane region" description="Helical" evidence="7">
    <location>
        <begin position="95"/>
        <end position="117"/>
    </location>
</feature>
<keyword evidence="3" id="KW-1003">Cell membrane</keyword>
<protein>
    <submittedName>
        <fullName evidence="9">Carbohydrate ABC transporter permease</fullName>
    </submittedName>
</protein>
<dbReference type="InterPro" id="IPR000515">
    <property type="entry name" value="MetI-like"/>
</dbReference>
<dbReference type="CDD" id="cd06261">
    <property type="entry name" value="TM_PBP2"/>
    <property type="match status" value="1"/>
</dbReference>
<feature type="transmembrane region" description="Helical" evidence="7">
    <location>
        <begin position="31"/>
        <end position="51"/>
    </location>
</feature>
<evidence type="ECO:0000256" key="3">
    <source>
        <dbReference type="ARBA" id="ARBA00022475"/>
    </source>
</evidence>
<dbReference type="Proteomes" id="UP001355653">
    <property type="component" value="Unassembled WGS sequence"/>
</dbReference>
<dbReference type="PANTHER" id="PTHR43744:SF12">
    <property type="entry name" value="ABC TRANSPORTER PERMEASE PROTEIN MG189-RELATED"/>
    <property type="match status" value="1"/>
</dbReference>
<feature type="transmembrane region" description="Helical" evidence="7">
    <location>
        <begin position="201"/>
        <end position="223"/>
    </location>
</feature>
<organism evidence="9 10">
    <name type="scientific">Paenibacillus chondroitinus</name>
    <dbReference type="NCBI Taxonomy" id="59842"/>
    <lineage>
        <taxon>Bacteria</taxon>
        <taxon>Bacillati</taxon>
        <taxon>Bacillota</taxon>
        <taxon>Bacilli</taxon>
        <taxon>Bacillales</taxon>
        <taxon>Paenibacillaceae</taxon>
        <taxon>Paenibacillus</taxon>
    </lineage>
</organism>
<evidence type="ECO:0000256" key="6">
    <source>
        <dbReference type="ARBA" id="ARBA00023136"/>
    </source>
</evidence>
<evidence type="ECO:0000256" key="1">
    <source>
        <dbReference type="ARBA" id="ARBA00004651"/>
    </source>
</evidence>